<accession>A0A0A2G6B9</accession>
<name>A0A0A2G6B9_9PORP</name>
<dbReference type="OrthoDB" id="9946617at2"/>
<organism evidence="3 4">
    <name type="scientific">Porphyromonas gingivicanis</name>
    <dbReference type="NCBI Taxonomy" id="266762"/>
    <lineage>
        <taxon>Bacteria</taxon>
        <taxon>Pseudomonadati</taxon>
        <taxon>Bacteroidota</taxon>
        <taxon>Bacteroidia</taxon>
        <taxon>Bacteroidales</taxon>
        <taxon>Porphyromonadaceae</taxon>
        <taxon>Porphyromonas</taxon>
    </lineage>
</organism>
<protein>
    <submittedName>
        <fullName evidence="3">Uncharacterized protein</fullName>
    </submittedName>
</protein>
<comment type="caution">
    <text evidence="3">The sequence shown here is derived from an EMBL/GenBank/DDBJ whole genome shotgun (WGS) entry which is preliminary data.</text>
</comment>
<feature type="transmembrane region" description="Helical" evidence="2">
    <location>
        <begin position="63"/>
        <end position="82"/>
    </location>
</feature>
<feature type="compositionally biased region" description="Acidic residues" evidence="1">
    <location>
        <begin position="8"/>
        <end position="23"/>
    </location>
</feature>
<keyword evidence="4" id="KW-1185">Reference proteome</keyword>
<evidence type="ECO:0000313" key="4">
    <source>
        <dbReference type="Proteomes" id="UP000030134"/>
    </source>
</evidence>
<feature type="region of interest" description="Disordered" evidence="1">
    <location>
        <begin position="1"/>
        <end position="28"/>
    </location>
</feature>
<dbReference type="RefSeq" id="WP_025842927.1">
    <property type="nucleotide sequence ID" value="NZ_JQZW01000008.1"/>
</dbReference>
<gene>
    <name evidence="3" type="ORF">HQ36_02880</name>
</gene>
<dbReference type="Proteomes" id="UP000030134">
    <property type="component" value="Unassembled WGS sequence"/>
</dbReference>
<dbReference type="EMBL" id="JQZW01000008">
    <property type="protein sequence ID" value="KGN97895.1"/>
    <property type="molecule type" value="Genomic_DNA"/>
</dbReference>
<sequence length="83" mass="9805">MIRNGELPPDEEETDVTEMDEEDTSSRKERFAEEIHDALTQNMTHLSRQEEKGISGLNRWNEVLKILVVLLLLGVLIWYLFYR</sequence>
<evidence type="ECO:0000313" key="3">
    <source>
        <dbReference type="EMBL" id="KGN97895.1"/>
    </source>
</evidence>
<evidence type="ECO:0000256" key="2">
    <source>
        <dbReference type="SAM" id="Phobius"/>
    </source>
</evidence>
<dbReference type="AlphaFoldDB" id="A0A0A2G6B9"/>
<reference evidence="3 4" key="1">
    <citation type="submission" date="2014-08" db="EMBL/GenBank/DDBJ databases">
        <title>Porphyromonas gingivicanis strain:COT-022_OH1391 Genome sequencing.</title>
        <authorList>
            <person name="Wallis C."/>
            <person name="Deusch O."/>
            <person name="O'Flynn C."/>
            <person name="Davis I."/>
            <person name="Jospin G."/>
            <person name="Darling A.E."/>
            <person name="Coil D.A."/>
            <person name="Alexiev A."/>
            <person name="Horsfall A."/>
            <person name="Kirkwood N."/>
            <person name="Harris S."/>
            <person name="Eisen J.A."/>
        </authorList>
    </citation>
    <scope>NUCLEOTIDE SEQUENCE [LARGE SCALE GENOMIC DNA]</scope>
    <source>
        <strain evidence="4">COT-022 OH1391</strain>
    </source>
</reference>
<evidence type="ECO:0000256" key="1">
    <source>
        <dbReference type="SAM" id="MobiDB-lite"/>
    </source>
</evidence>
<keyword evidence="2" id="KW-0472">Membrane</keyword>
<keyword evidence="2" id="KW-0812">Transmembrane</keyword>
<proteinExistence type="predicted"/>
<keyword evidence="2" id="KW-1133">Transmembrane helix</keyword>